<feature type="compositionally biased region" description="Polar residues" evidence="1">
    <location>
        <begin position="32"/>
        <end position="51"/>
    </location>
</feature>
<reference evidence="2" key="1">
    <citation type="submission" date="2020-12" db="EMBL/GenBank/DDBJ databases">
        <title>Marinomonas arctica sp. nov., a psychrotolerant bacterium isolated from the Arctic.</title>
        <authorList>
            <person name="Zhang Y."/>
        </authorList>
    </citation>
    <scope>NUCLEOTIDE SEQUENCE</scope>
    <source>
        <strain evidence="2">C1424</strain>
    </source>
</reference>
<dbReference type="Proteomes" id="UP000628710">
    <property type="component" value="Unassembled WGS sequence"/>
</dbReference>
<dbReference type="AlphaFoldDB" id="A0A934JNE3"/>
<comment type="caution">
    <text evidence="2">The sequence shown here is derived from an EMBL/GenBank/DDBJ whole genome shotgun (WGS) entry which is preliminary data.</text>
</comment>
<dbReference type="EMBL" id="JAEMNX010000002">
    <property type="protein sequence ID" value="MBJ7536718.1"/>
    <property type="molecule type" value="Genomic_DNA"/>
</dbReference>
<protein>
    <submittedName>
        <fullName evidence="2">Uncharacterized protein</fullName>
    </submittedName>
</protein>
<gene>
    <name evidence="2" type="ORF">I8J31_03395</name>
</gene>
<proteinExistence type="predicted"/>
<sequence>MQINASSFLHGQTGLQNSQNKLDQASRKIADASTQTIGQQQSIEKSNSGSEIQDGLIEANSSKLEAQANAKVIDAANKSIGRLIDIKA</sequence>
<evidence type="ECO:0000313" key="2">
    <source>
        <dbReference type="EMBL" id="MBJ7536718.1"/>
    </source>
</evidence>
<keyword evidence="3" id="KW-1185">Reference proteome</keyword>
<name>A0A934JNE3_9GAMM</name>
<evidence type="ECO:0000313" key="3">
    <source>
        <dbReference type="Proteomes" id="UP000628710"/>
    </source>
</evidence>
<feature type="compositionally biased region" description="Polar residues" evidence="1">
    <location>
        <begin position="1"/>
        <end position="23"/>
    </location>
</feature>
<feature type="region of interest" description="Disordered" evidence="1">
    <location>
        <begin position="1"/>
        <end position="52"/>
    </location>
</feature>
<dbReference type="RefSeq" id="WP_199466892.1">
    <property type="nucleotide sequence ID" value="NZ_JAEMNX010000002.1"/>
</dbReference>
<evidence type="ECO:0000256" key="1">
    <source>
        <dbReference type="SAM" id="MobiDB-lite"/>
    </source>
</evidence>
<organism evidence="2 3">
    <name type="scientific">Marinomonas transparens</name>
    <dbReference type="NCBI Taxonomy" id="2795388"/>
    <lineage>
        <taxon>Bacteria</taxon>
        <taxon>Pseudomonadati</taxon>
        <taxon>Pseudomonadota</taxon>
        <taxon>Gammaproteobacteria</taxon>
        <taxon>Oceanospirillales</taxon>
        <taxon>Oceanospirillaceae</taxon>
        <taxon>Marinomonas</taxon>
    </lineage>
</organism>
<accession>A0A934JNE3</accession>